<accession>A0A0A9D7Z4</accession>
<feature type="transmembrane region" description="Helical" evidence="1">
    <location>
        <begin position="12"/>
        <end position="35"/>
    </location>
</feature>
<evidence type="ECO:0000256" key="1">
    <source>
        <dbReference type="SAM" id="Phobius"/>
    </source>
</evidence>
<reference evidence="2" key="1">
    <citation type="submission" date="2014-09" db="EMBL/GenBank/DDBJ databases">
        <authorList>
            <person name="Magalhaes I.L.F."/>
            <person name="Oliveira U."/>
            <person name="Santos F.R."/>
            <person name="Vidigal T.H.D.A."/>
            <person name="Brescovit A.D."/>
            <person name="Santos A.J."/>
        </authorList>
    </citation>
    <scope>NUCLEOTIDE SEQUENCE</scope>
    <source>
        <tissue evidence="2">Shoot tissue taken approximately 20 cm above the soil surface</tissue>
    </source>
</reference>
<protein>
    <submittedName>
        <fullName evidence="2">CenpcA</fullName>
    </submittedName>
</protein>
<keyword evidence="1" id="KW-0472">Membrane</keyword>
<dbReference type="AlphaFoldDB" id="A0A0A9D7Z4"/>
<evidence type="ECO:0000313" key="2">
    <source>
        <dbReference type="EMBL" id="JAD81780.1"/>
    </source>
</evidence>
<sequence length="82" mass="9761">MHMRLILRIRIFLGYFQWMDGLICHFFPSLWLLLLFPFFELLFASSLWSGMVHFVGQLPVSESPKKARMFLFVILRTCKYGA</sequence>
<organism evidence="2">
    <name type="scientific">Arundo donax</name>
    <name type="common">Giant reed</name>
    <name type="synonym">Donax arundinaceus</name>
    <dbReference type="NCBI Taxonomy" id="35708"/>
    <lineage>
        <taxon>Eukaryota</taxon>
        <taxon>Viridiplantae</taxon>
        <taxon>Streptophyta</taxon>
        <taxon>Embryophyta</taxon>
        <taxon>Tracheophyta</taxon>
        <taxon>Spermatophyta</taxon>
        <taxon>Magnoliopsida</taxon>
        <taxon>Liliopsida</taxon>
        <taxon>Poales</taxon>
        <taxon>Poaceae</taxon>
        <taxon>PACMAD clade</taxon>
        <taxon>Arundinoideae</taxon>
        <taxon>Arundineae</taxon>
        <taxon>Arundo</taxon>
    </lineage>
</organism>
<proteinExistence type="predicted"/>
<dbReference type="EMBL" id="GBRH01216115">
    <property type="protein sequence ID" value="JAD81780.1"/>
    <property type="molecule type" value="Transcribed_RNA"/>
</dbReference>
<reference evidence="2" key="2">
    <citation type="journal article" date="2015" name="Data Brief">
        <title>Shoot transcriptome of the giant reed, Arundo donax.</title>
        <authorList>
            <person name="Barrero R.A."/>
            <person name="Guerrero F.D."/>
            <person name="Moolhuijzen P."/>
            <person name="Goolsby J.A."/>
            <person name="Tidwell J."/>
            <person name="Bellgard S.E."/>
            <person name="Bellgard M.I."/>
        </authorList>
    </citation>
    <scope>NUCLEOTIDE SEQUENCE</scope>
    <source>
        <tissue evidence="2">Shoot tissue taken approximately 20 cm above the soil surface</tissue>
    </source>
</reference>
<keyword evidence="1" id="KW-0812">Transmembrane</keyword>
<keyword evidence="1" id="KW-1133">Transmembrane helix</keyword>
<name>A0A0A9D7Z4_ARUDO</name>